<dbReference type="PANTHER" id="PTHR40061:SF1">
    <property type="entry name" value="SPORULATION PROTEIN YLMC-RELATED"/>
    <property type="match status" value="1"/>
</dbReference>
<gene>
    <name evidence="2" type="ORF">FWJ32_06915</name>
</gene>
<comment type="caution">
    <text evidence="2">The sequence shown here is derived from an EMBL/GenBank/DDBJ whole genome shotgun (WGS) entry which is preliminary data.</text>
</comment>
<sequence length="81" mass="8999">MVKITELKEKEVVNIQNGCKLGYVSDIDINLEDGVVEALVIPGGSNFLGLFKRNNDIIIPWNFIRKIGVDVILVDISDNIT</sequence>
<evidence type="ECO:0000313" key="2">
    <source>
        <dbReference type="EMBL" id="TZE81961.1"/>
    </source>
</evidence>
<dbReference type="InterPro" id="IPR027275">
    <property type="entry name" value="PRC-brl_dom"/>
</dbReference>
<evidence type="ECO:0000259" key="1">
    <source>
        <dbReference type="Pfam" id="PF05239"/>
    </source>
</evidence>
<dbReference type="Pfam" id="PF05239">
    <property type="entry name" value="PRC"/>
    <property type="match status" value="1"/>
</dbReference>
<dbReference type="InterPro" id="IPR011033">
    <property type="entry name" value="PRC_barrel-like_sf"/>
</dbReference>
<dbReference type="RefSeq" id="WP_149545235.1">
    <property type="nucleotide sequence ID" value="NZ_VTPS01000009.1"/>
</dbReference>
<dbReference type="Gene3D" id="2.30.30.240">
    <property type="entry name" value="PRC-barrel domain"/>
    <property type="match status" value="1"/>
</dbReference>
<organism evidence="2 3">
    <name type="scientific">Calorimonas adulescens</name>
    <dbReference type="NCBI Taxonomy" id="2606906"/>
    <lineage>
        <taxon>Bacteria</taxon>
        <taxon>Bacillati</taxon>
        <taxon>Bacillota</taxon>
        <taxon>Clostridia</taxon>
        <taxon>Thermoanaerobacterales</taxon>
        <taxon>Thermoanaerobacteraceae</taxon>
        <taxon>Calorimonas</taxon>
    </lineage>
</organism>
<dbReference type="PANTHER" id="PTHR40061">
    <property type="entry name" value="SPORULATION PROTEIN YLMC-RELATED"/>
    <property type="match status" value="1"/>
</dbReference>
<dbReference type="InterPro" id="IPR014238">
    <property type="entry name" value="Spore_YlmC/YmxH"/>
</dbReference>
<keyword evidence="3" id="KW-1185">Reference proteome</keyword>
<dbReference type="NCBIfam" id="TIGR02888">
    <property type="entry name" value="spore_YlmC_YmxH"/>
    <property type="match status" value="1"/>
</dbReference>
<evidence type="ECO:0000313" key="3">
    <source>
        <dbReference type="Proteomes" id="UP000322976"/>
    </source>
</evidence>
<reference evidence="2 3" key="1">
    <citation type="submission" date="2019-08" db="EMBL/GenBank/DDBJ databases">
        <title>Calorimonas adulescens gen. nov., sp. nov., an anaerobic thermophilic bacterium from Sakhalin hot spring.</title>
        <authorList>
            <person name="Khomyakova M.A."/>
            <person name="Merkel A.Y."/>
            <person name="Novikov A."/>
            <person name="Bonch-Osmolovskaya E.A."/>
            <person name="Slobodkin A.I."/>
        </authorList>
    </citation>
    <scope>NUCLEOTIDE SEQUENCE [LARGE SCALE GENOMIC DNA]</scope>
    <source>
        <strain evidence="2 3">A05MB</strain>
    </source>
</reference>
<dbReference type="AlphaFoldDB" id="A0A5D8QBQ6"/>
<proteinExistence type="predicted"/>
<feature type="domain" description="PRC-barrel" evidence="1">
    <location>
        <begin position="2"/>
        <end position="76"/>
    </location>
</feature>
<dbReference type="Proteomes" id="UP000322976">
    <property type="component" value="Unassembled WGS sequence"/>
</dbReference>
<protein>
    <submittedName>
        <fullName evidence="2">YlmC/YmxH family sporulation protein</fullName>
    </submittedName>
</protein>
<name>A0A5D8QBQ6_9THEO</name>
<dbReference type="SUPFAM" id="SSF50346">
    <property type="entry name" value="PRC-barrel domain"/>
    <property type="match status" value="1"/>
</dbReference>
<accession>A0A5D8QBQ6</accession>
<dbReference type="EMBL" id="VTPS01000009">
    <property type="protein sequence ID" value="TZE81961.1"/>
    <property type="molecule type" value="Genomic_DNA"/>
</dbReference>